<gene>
    <name evidence="3" type="ORF">NE630_09070</name>
</gene>
<reference evidence="3 4" key="1">
    <citation type="submission" date="2022-06" db="EMBL/GenBank/DDBJ databases">
        <title>Isolation of gut microbiota from human fecal samples.</title>
        <authorList>
            <person name="Pamer E.G."/>
            <person name="Barat B."/>
            <person name="Waligurski E."/>
            <person name="Medina S."/>
            <person name="Paddock L."/>
            <person name="Mostad J."/>
        </authorList>
    </citation>
    <scope>NUCLEOTIDE SEQUENCE [LARGE SCALE GENOMIC DNA]</scope>
    <source>
        <strain evidence="3 4">DFI.9.90</strain>
    </source>
</reference>
<feature type="domain" description="EamA" evidence="2">
    <location>
        <begin position="157"/>
        <end position="295"/>
    </location>
</feature>
<proteinExistence type="predicted"/>
<dbReference type="EMBL" id="JANFYT010000017">
    <property type="protein sequence ID" value="MCQ4814577.1"/>
    <property type="molecule type" value="Genomic_DNA"/>
</dbReference>
<keyword evidence="1" id="KW-1133">Transmembrane helix</keyword>
<dbReference type="SUPFAM" id="SSF103481">
    <property type="entry name" value="Multidrug resistance efflux transporter EmrE"/>
    <property type="match status" value="2"/>
</dbReference>
<feature type="transmembrane region" description="Helical" evidence="1">
    <location>
        <begin position="218"/>
        <end position="238"/>
    </location>
</feature>
<evidence type="ECO:0000256" key="1">
    <source>
        <dbReference type="SAM" id="Phobius"/>
    </source>
</evidence>
<dbReference type="AlphaFoldDB" id="A0AAW5K3V1"/>
<dbReference type="Proteomes" id="UP001205919">
    <property type="component" value="Unassembled WGS sequence"/>
</dbReference>
<evidence type="ECO:0000313" key="3">
    <source>
        <dbReference type="EMBL" id="MCQ4814577.1"/>
    </source>
</evidence>
<keyword evidence="4" id="KW-1185">Reference proteome</keyword>
<feature type="transmembrane region" description="Helical" evidence="1">
    <location>
        <begin position="250"/>
        <end position="272"/>
    </location>
</feature>
<organism evidence="3 4">
    <name type="scientific">Cloacibacillus evryensis</name>
    <dbReference type="NCBI Taxonomy" id="508460"/>
    <lineage>
        <taxon>Bacteria</taxon>
        <taxon>Thermotogati</taxon>
        <taxon>Synergistota</taxon>
        <taxon>Synergistia</taxon>
        <taxon>Synergistales</taxon>
        <taxon>Synergistaceae</taxon>
        <taxon>Cloacibacillus</taxon>
    </lineage>
</organism>
<dbReference type="PANTHER" id="PTHR22911">
    <property type="entry name" value="ACYL-MALONYL CONDENSING ENZYME-RELATED"/>
    <property type="match status" value="1"/>
</dbReference>
<feature type="transmembrane region" description="Helical" evidence="1">
    <location>
        <begin position="154"/>
        <end position="176"/>
    </location>
</feature>
<feature type="transmembrane region" description="Helical" evidence="1">
    <location>
        <begin position="41"/>
        <end position="60"/>
    </location>
</feature>
<keyword evidence="1" id="KW-0812">Transmembrane</keyword>
<dbReference type="InterPro" id="IPR037185">
    <property type="entry name" value="EmrE-like"/>
</dbReference>
<name>A0AAW5K3V1_9BACT</name>
<sequence length="303" mass="32654">MTLNNYWRGAGLALFAAACWGLISPIAKVLSAAGMDLMSVMVFRSLFTMTSVGVGLLVMGKFDVFRVDRETLRFYLISGILSVAFSGGGFLTSLEYLTVAEALVIHYTFPLAAIIGSLFITRERPTFLQTAAGLLIVAGVYIGMGGSVEAMKTISLPGLLWGLLAVFGMAGQALVARRFSLSHKMNEFGLLFYSNVFGVVLLFLFKTFYYGWDDLCCLTVPLFSIMTLQAITGSLLAYGSFFAALKYIPAAVASLLCTLEIVVAVGLTAVFVDQIPSAHEIAGCLLILVAIVCTSIPPRKRNR</sequence>
<accession>A0AAW5K3V1</accession>
<feature type="transmembrane region" description="Helical" evidence="1">
    <location>
        <begin position="188"/>
        <end position="212"/>
    </location>
</feature>
<dbReference type="RefSeq" id="WP_187118612.1">
    <property type="nucleotide sequence ID" value="NZ_CABKQM010000002.1"/>
</dbReference>
<dbReference type="Pfam" id="PF00892">
    <property type="entry name" value="EamA"/>
    <property type="match status" value="2"/>
</dbReference>
<feature type="transmembrane region" description="Helical" evidence="1">
    <location>
        <begin position="72"/>
        <end position="91"/>
    </location>
</feature>
<feature type="transmembrane region" description="Helical" evidence="1">
    <location>
        <begin position="103"/>
        <end position="120"/>
    </location>
</feature>
<comment type="caution">
    <text evidence="3">The sequence shown here is derived from an EMBL/GenBank/DDBJ whole genome shotgun (WGS) entry which is preliminary data.</text>
</comment>
<protein>
    <submittedName>
        <fullName evidence="3">DMT family transporter</fullName>
    </submittedName>
</protein>
<keyword evidence="1" id="KW-0472">Membrane</keyword>
<evidence type="ECO:0000259" key="2">
    <source>
        <dbReference type="Pfam" id="PF00892"/>
    </source>
</evidence>
<feature type="transmembrane region" description="Helical" evidence="1">
    <location>
        <begin position="278"/>
        <end position="297"/>
    </location>
</feature>
<dbReference type="InterPro" id="IPR000620">
    <property type="entry name" value="EamA_dom"/>
</dbReference>
<feature type="transmembrane region" description="Helical" evidence="1">
    <location>
        <begin position="127"/>
        <end position="148"/>
    </location>
</feature>
<feature type="domain" description="EamA" evidence="2">
    <location>
        <begin position="8"/>
        <end position="142"/>
    </location>
</feature>
<evidence type="ECO:0000313" key="4">
    <source>
        <dbReference type="Proteomes" id="UP001205919"/>
    </source>
</evidence>
<dbReference type="GO" id="GO:0016020">
    <property type="term" value="C:membrane"/>
    <property type="evidence" value="ECO:0007669"/>
    <property type="project" value="InterPro"/>
</dbReference>